<dbReference type="SUPFAM" id="SSF46894">
    <property type="entry name" value="C-terminal effector domain of the bipartite response regulators"/>
    <property type="match status" value="1"/>
</dbReference>
<dbReference type="GO" id="GO:0003677">
    <property type="term" value="F:DNA binding"/>
    <property type="evidence" value="ECO:0007669"/>
    <property type="project" value="InterPro"/>
</dbReference>
<accession>A0AAJ1CYH2</accession>
<proteinExistence type="predicted"/>
<dbReference type="Proteomes" id="UP001208888">
    <property type="component" value="Unassembled WGS sequence"/>
</dbReference>
<evidence type="ECO:0008006" key="3">
    <source>
        <dbReference type="Google" id="ProtNLM"/>
    </source>
</evidence>
<gene>
    <name evidence="1" type="ORF">NB703_001179</name>
</gene>
<sequence length="255" mass="29853">MIQHAHSTDFCQCIQRKAPIIVLSDNYWLYFGVSQLYPYANVIHVSFFDEALYRKLWGNVSRVMLIVDNEIFIQGEWLSMLEMLEICTFIKIVWLKGDKTGAFIPLNHEKSVLVEKKSTLSVFESDLNDVFYGQGSQNVENRYPGLTRKERYMIKYLAAEHNIQRVSEQACLSVKSVYQVRSTLMSKLGFDNAYFFQLILFKNIHILFPFFTNISYSFNAQQKRENVKPVERLSRPAQERTGLLLFRRVTTAQNE</sequence>
<dbReference type="GO" id="GO:0006355">
    <property type="term" value="P:regulation of DNA-templated transcription"/>
    <property type="evidence" value="ECO:0007669"/>
    <property type="project" value="InterPro"/>
</dbReference>
<dbReference type="AlphaFoldDB" id="A0AAJ1CYH2"/>
<name>A0AAJ1CYH2_PANAN</name>
<comment type="caution">
    <text evidence="1">The sequence shown here is derived from an EMBL/GenBank/DDBJ whole genome shotgun (WGS) entry which is preliminary data.</text>
</comment>
<dbReference type="RefSeq" id="WP_028724556.1">
    <property type="nucleotide sequence ID" value="NZ_CP060818.1"/>
</dbReference>
<organism evidence="1 2">
    <name type="scientific">Pantoea ananas</name>
    <name type="common">Erwinia uredovora</name>
    <dbReference type="NCBI Taxonomy" id="553"/>
    <lineage>
        <taxon>Bacteria</taxon>
        <taxon>Pseudomonadati</taxon>
        <taxon>Pseudomonadota</taxon>
        <taxon>Gammaproteobacteria</taxon>
        <taxon>Enterobacterales</taxon>
        <taxon>Erwiniaceae</taxon>
        <taxon>Pantoea</taxon>
    </lineage>
</organism>
<evidence type="ECO:0000313" key="2">
    <source>
        <dbReference type="Proteomes" id="UP001208888"/>
    </source>
</evidence>
<dbReference type="InterPro" id="IPR016032">
    <property type="entry name" value="Sig_transdc_resp-reg_C-effctor"/>
</dbReference>
<protein>
    <recommendedName>
        <fullName evidence="3">Helix-turn-helix transcriptional regulator</fullName>
    </recommendedName>
</protein>
<dbReference type="EMBL" id="JANFVX010000003">
    <property type="protein sequence ID" value="MCW0343086.1"/>
    <property type="molecule type" value="Genomic_DNA"/>
</dbReference>
<evidence type="ECO:0000313" key="1">
    <source>
        <dbReference type="EMBL" id="MCW0343086.1"/>
    </source>
</evidence>
<reference evidence="1" key="1">
    <citation type="submission" date="2022-06" db="EMBL/GenBank/DDBJ databases">
        <title>Dynamics of rice microbiomes reveals core vertical transmitted seed endophytes.</title>
        <authorList>
            <person name="Liao K."/>
            <person name="Zhang X."/>
        </authorList>
    </citation>
    <scope>NUCLEOTIDE SEQUENCE</scope>
    <source>
        <strain evidence="1">JT1-17</strain>
    </source>
</reference>
<dbReference type="Gene3D" id="1.10.10.10">
    <property type="entry name" value="Winged helix-like DNA-binding domain superfamily/Winged helix DNA-binding domain"/>
    <property type="match status" value="1"/>
</dbReference>
<dbReference type="InterPro" id="IPR036388">
    <property type="entry name" value="WH-like_DNA-bd_sf"/>
</dbReference>